<dbReference type="InterPro" id="IPR010852">
    <property type="entry name" value="ABATE"/>
</dbReference>
<keyword evidence="3" id="KW-1185">Reference proteome</keyword>
<dbReference type="Proteomes" id="UP001500542">
    <property type="component" value="Unassembled WGS sequence"/>
</dbReference>
<dbReference type="Pfam" id="PF07336">
    <property type="entry name" value="ABATE"/>
    <property type="match status" value="1"/>
</dbReference>
<dbReference type="InterPro" id="IPR021005">
    <property type="entry name" value="Znf_CGNR"/>
</dbReference>
<dbReference type="SUPFAM" id="SSF160904">
    <property type="entry name" value="Jann2411-like"/>
    <property type="match status" value="1"/>
</dbReference>
<reference evidence="3" key="1">
    <citation type="journal article" date="2019" name="Int. J. Syst. Evol. Microbiol.">
        <title>The Global Catalogue of Microorganisms (GCM) 10K type strain sequencing project: providing services to taxonomists for standard genome sequencing and annotation.</title>
        <authorList>
            <consortium name="The Broad Institute Genomics Platform"/>
            <consortium name="The Broad Institute Genome Sequencing Center for Infectious Disease"/>
            <person name="Wu L."/>
            <person name="Ma J."/>
        </authorList>
    </citation>
    <scope>NUCLEOTIDE SEQUENCE [LARGE SCALE GENOMIC DNA]</scope>
    <source>
        <strain evidence="3">JCM 10977</strain>
    </source>
</reference>
<evidence type="ECO:0000259" key="1">
    <source>
        <dbReference type="Pfam" id="PF11706"/>
    </source>
</evidence>
<name>A0ABP3ZTG0_9ACTN</name>
<feature type="domain" description="Zinc finger CGNR" evidence="1">
    <location>
        <begin position="150"/>
        <end position="190"/>
    </location>
</feature>
<accession>A0ABP3ZTG0</accession>
<proteinExistence type="predicted"/>
<sequence>MPVDLLAFPFVGGRLALNFVGTLGKRTTERLERMRTPEDLAHWVELAGLGSVSTTAEDLMNARAVREALYSLTLAALNRGALRQADIDLVNEWAARATPAPALATGVGQADGVRANALQRRDPEPSTSGVLAVVARDGIELLSGPEVEAVRECEDPACTLLFVDSSRGRRRRWCSMNSCGARAKMRTLRNQ</sequence>
<comment type="caution">
    <text evidence="2">The sequence shown here is derived from an EMBL/GenBank/DDBJ whole genome shotgun (WGS) entry which is preliminary data.</text>
</comment>
<gene>
    <name evidence="2" type="ORF">GCM10009554_07450</name>
</gene>
<dbReference type="Pfam" id="PF11706">
    <property type="entry name" value="zf-CGNR"/>
    <property type="match status" value="1"/>
</dbReference>
<evidence type="ECO:0000313" key="3">
    <source>
        <dbReference type="Proteomes" id="UP001500542"/>
    </source>
</evidence>
<protein>
    <submittedName>
        <fullName evidence="2">CGNR zinc finger domain-containing protein</fullName>
    </submittedName>
</protein>
<dbReference type="PANTHER" id="PTHR35525:SF3">
    <property type="entry name" value="BLL6575 PROTEIN"/>
    <property type="match status" value="1"/>
</dbReference>
<evidence type="ECO:0000313" key="2">
    <source>
        <dbReference type="EMBL" id="GAA0926940.1"/>
    </source>
</evidence>
<organism evidence="2 3">
    <name type="scientific">Kribbella koreensis</name>
    <dbReference type="NCBI Taxonomy" id="57909"/>
    <lineage>
        <taxon>Bacteria</taxon>
        <taxon>Bacillati</taxon>
        <taxon>Actinomycetota</taxon>
        <taxon>Actinomycetes</taxon>
        <taxon>Propionibacteriales</taxon>
        <taxon>Kribbellaceae</taxon>
        <taxon>Kribbella</taxon>
    </lineage>
</organism>
<dbReference type="PANTHER" id="PTHR35525">
    <property type="entry name" value="BLL6575 PROTEIN"/>
    <property type="match status" value="1"/>
</dbReference>
<dbReference type="RefSeq" id="WP_343964762.1">
    <property type="nucleotide sequence ID" value="NZ_BAAAHK010000002.1"/>
</dbReference>
<dbReference type="Gene3D" id="1.10.3300.10">
    <property type="entry name" value="Jann2411-like domain"/>
    <property type="match status" value="1"/>
</dbReference>
<dbReference type="EMBL" id="BAAAHK010000002">
    <property type="protein sequence ID" value="GAA0926940.1"/>
    <property type="molecule type" value="Genomic_DNA"/>
</dbReference>
<dbReference type="InterPro" id="IPR023286">
    <property type="entry name" value="ABATE_dom_sf"/>
</dbReference>